<gene>
    <name evidence="1" type="ORF">HGA05_24425</name>
</gene>
<dbReference type="InterPro" id="IPR006439">
    <property type="entry name" value="HAD-SF_hydro_IA"/>
</dbReference>
<dbReference type="PANTHER" id="PTHR43434">
    <property type="entry name" value="PHOSPHOGLYCOLATE PHOSPHATASE"/>
    <property type="match status" value="1"/>
</dbReference>
<proteinExistence type="predicted"/>
<dbReference type="GO" id="GO:0006281">
    <property type="term" value="P:DNA repair"/>
    <property type="evidence" value="ECO:0007669"/>
    <property type="project" value="TreeGrafter"/>
</dbReference>
<dbReference type="PRINTS" id="PR00413">
    <property type="entry name" value="HADHALOGNASE"/>
</dbReference>
<organism evidence="1 2">
    <name type="scientific">Gordonia polyisoprenivorans</name>
    <dbReference type="NCBI Taxonomy" id="84595"/>
    <lineage>
        <taxon>Bacteria</taxon>
        <taxon>Bacillati</taxon>
        <taxon>Actinomycetota</taxon>
        <taxon>Actinomycetes</taxon>
        <taxon>Mycobacteriales</taxon>
        <taxon>Gordoniaceae</taxon>
        <taxon>Gordonia</taxon>
    </lineage>
</organism>
<dbReference type="InterPro" id="IPR023198">
    <property type="entry name" value="PGP-like_dom2"/>
</dbReference>
<reference evidence="1 2" key="1">
    <citation type="submission" date="2020-04" db="EMBL/GenBank/DDBJ databases">
        <title>MicrobeNet Type strains.</title>
        <authorList>
            <person name="Nicholson A.C."/>
        </authorList>
    </citation>
    <scope>NUCLEOTIDE SEQUENCE [LARGE SCALE GENOMIC DNA]</scope>
    <source>
        <strain evidence="1 2">ATCC BAA-14</strain>
    </source>
</reference>
<dbReference type="InterPro" id="IPR036412">
    <property type="entry name" value="HAD-like_sf"/>
</dbReference>
<evidence type="ECO:0000313" key="2">
    <source>
        <dbReference type="Proteomes" id="UP000563898"/>
    </source>
</evidence>
<dbReference type="SFLD" id="SFLDG01129">
    <property type="entry name" value="C1.5:_HAD__Beta-PGM__Phosphata"/>
    <property type="match status" value="1"/>
</dbReference>
<evidence type="ECO:0000313" key="1">
    <source>
        <dbReference type="EMBL" id="NKY04714.1"/>
    </source>
</evidence>
<dbReference type="GO" id="GO:0005829">
    <property type="term" value="C:cytosol"/>
    <property type="evidence" value="ECO:0007669"/>
    <property type="project" value="TreeGrafter"/>
</dbReference>
<dbReference type="SUPFAM" id="SSF56784">
    <property type="entry name" value="HAD-like"/>
    <property type="match status" value="1"/>
</dbReference>
<dbReference type="InterPro" id="IPR050155">
    <property type="entry name" value="HAD-like_hydrolase_sf"/>
</dbReference>
<dbReference type="EMBL" id="JAAXPC010000022">
    <property type="protein sequence ID" value="NKY04714.1"/>
    <property type="molecule type" value="Genomic_DNA"/>
</dbReference>
<dbReference type="Pfam" id="PF00702">
    <property type="entry name" value="Hydrolase"/>
    <property type="match status" value="1"/>
</dbReference>
<dbReference type="PANTHER" id="PTHR43434:SF16">
    <property type="entry name" value="BLL8046 PROTEIN"/>
    <property type="match status" value="1"/>
</dbReference>
<protein>
    <submittedName>
        <fullName evidence="1">HAD family hydrolase</fullName>
    </submittedName>
</protein>
<keyword evidence="1" id="KW-0378">Hydrolase</keyword>
<sequence>MTHTDRTETPTEEAPVDTVLLDVDGTLIDSNHLHALAWQRAFAGHDLYPEWWRIHRAIGMGGDQLVGEICGPDVENSLGDDLRDKWAQQYRKLLPEVRALPRAAELVRMLADAGYRVALASSGAQEFTDAALDLLGLTRSDFAVVTSADDAENSKPAPDLLAVARERSGGDTAVLVGDSVWDVASANELGIACVGVRTGGFAGAELLDAGAIEVVDDVAALVERGWQP</sequence>
<accession>A0A846WSW8</accession>
<dbReference type="InterPro" id="IPR023214">
    <property type="entry name" value="HAD_sf"/>
</dbReference>
<dbReference type="Gene3D" id="1.10.150.240">
    <property type="entry name" value="Putative phosphatase, domain 2"/>
    <property type="match status" value="1"/>
</dbReference>
<dbReference type="RefSeq" id="WP_006369553.1">
    <property type="nucleotide sequence ID" value="NZ_JAAXPC010000022.1"/>
</dbReference>
<dbReference type="Gene3D" id="3.40.50.1000">
    <property type="entry name" value="HAD superfamily/HAD-like"/>
    <property type="match status" value="1"/>
</dbReference>
<dbReference type="Proteomes" id="UP000563898">
    <property type="component" value="Unassembled WGS sequence"/>
</dbReference>
<comment type="caution">
    <text evidence="1">The sequence shown here is derived from an EMBL/GenBank/DDBJ whole genome shotgun (WGS) entry which is preliminary data.</text>
</comment>
<dbReference type="GO" id="GO:0008967">
    <property type="term" value="F:phosphoglycolate phosphatase activity"/>
    <property type="evidence" value="ECO:0007669"/>
    <property type="project" value="TreeGrafter"/>
</dbReference>
<dbReference type="AlphaFoldDB" id="A0A846WSW8"/>
<dbReference type="SFLD" id="SFLDS00003">
    <property type="entry name" value="Haloacid_Dehalogenase"/>
    <property type="match status" value="1"/>
</dbReference>
<dbReference type="NCBIfam" id="TIGR01549">
    <property type="entry name" value="HAD-SF-IA-v1"/>
    <property type="match status" value="1"/>
</dbReference>
<name>A0A846WSW8_9ACTN</name>